<evidence type="ECO:0000256" key="5">
    <source>
        <dbReference type="ARBA" id="ARBA00023002"/>
    </source>
</evidence>
<dbReference type="EMBL" id="FOSL01000025">
    <property type="protein sequence ID" value="SFL03772.1"/>
    <property type="molecule type" value="Genomic_DNA"/>
</dbReference>
<dbReference type="AlphaFoldDB" id="A0A1I4EDB5"/>
<dbReference type="PANTHER" id="PTHR43706">
    <property type="entry name" value="NADH DEHYDROGENASE"/>
    <property type="match status" value="1"/>
</dbReference>
<evidence type="ECO:0000256" key="2">
    <source>
        <dbReference type="ARBA" id="ARBA00012637"/>
    </source>
</evidence>
<keyword evidence="3" id="KW-0285">Flavoprotein</keyword>
<dbReference type="EC" id="1.6.5.9" evidence="2"/>
<dbReference type="Pfam" id="PF07992">
    <property type="entry name" value="Pyr_redox_2"/>
    <property type="match status" value="1"/>
</dbReference>
<dbReference type="SUPFAM" id="SSF51905">
    <property type="entry name" value="FAD/NAD(P)-binding domain"/>
    <property type="match status" value="1"/>
</dbReference>
<keyword evidence="6" id="KW-0520">NAD</keyword>
<evidence type="ECO:0000259" key="8">
    <source>
        <dbReference type="Pfam" id="PF07992"/>
    </source>
</evidence>
<organism evidence="9 10">
    <name type="scientific">Neomesorhizobium albiziae</name>
    <dbReference type="NCBI Taxonomy" id="335020"/>
    <lineage>
        <taxon>Bacteria</taxon>
        <taxon>Pseudomonadati</taxon>
        <taxon>Pseudomonadota</taxon>
        <taxon>Alphaproteobacteria</taxon>
        <taxon>Hyphomicrobiales</taxon>
        <taxon>Phyllobacteriaceae</taxon>
        <taxon>Neomesorhizobium</taxon>
    </lineage>
</organism>
<keyword evidence="10" id="KW-1185">Reference proteome</keyword>
<dbReference type="InterPro" id="IPR023753">
    <property type="entry name" value="FAD/NAD-binding_dom"/>
</dbReference>
<evidence type="ECO:0000313" key="10">
    <source>
        <dbReference type="Proteomes" id="UP000323300"/>
    </source>
</evidence>
<evidence type="ECO:0000256" key="4">
    <source>
        <dbReference type="ARBA" id="ARBA00022827"/>
    </source>
</evidence>
<evidence type="ECO:0000256" key="7">
    <source>
        <dbReference type="ARBA" id="ARBA00047599"/>
    </source>
</evidence>
<keyword evidence="5" id="KW-0560">Oxidoreductase</keyword>
<dbReference type="PANTHER" id="PTHR43706:SF47">
    <property type="entry name" value="EXTERNAL NADH-UBIQUINONE OXIDOREDUCTASE 1, MITOCHONDRIAL-RELATED"/>
    <property type="match status" value="1"/>
</dbReference>
<evidence type="ECO:0000256" key="6">
    <source>
        <dbReference type="ARBA" id="ARBA00023027"/>
    </source>
</evidence>
<dbReference type="InterPro" id="IPR045024">
    <property type="entry name" value="NDH-2"/>
</dbReference>
<dbReference type="Proteomes" id="UP000323300">
    <property type="component" value="Unassembled WGS sequence"/>
</dbReference>
<dbReference type="Gene3D" id="3.50.50.100">
    <property type="match status" value="1"/>
</dbReference>
<name>A0A1I4EDB5_9HYPH</name>
<evidence type="ECO:0000256" key="3">
    <source>
        <dbReference type="ARBA" id="ARBA00022630"/>
    </source>
</evidence>
<comment type="catalytic activity">
    <reaction evidence="7">
        <text>a quinone + NADH + H(+) = a quinol + NAD(+)</text>
        <dbReference type="Rhea" id="RHEA:46160"/>
        <dbReference type="ChEBI" id="CHEBI:15378"/>
        <dbReference type="ChEBI" id="CHEBI:24646"/>
        <dbReference type="ChEBI" id="CHEBI:57540"/>
        <dbReference type="ChEBI" id="CHEBI:57945"/>
        <dbReference type="ChEBI" id="CHEBI:132124"/>
        <dbReference type="EC" id="1.6.5.9"/>
    </reaction>
</comment>
<sequence length="107" mass="11919">MSAGPKGAKRSIRTARRPRVVIIGAGFGGIDAVIGRKKTDVDVIVIDRRNYHLLQPLLYQVATAGLLRRQVTNLRLQAGRSVAFGLDYGRIYSGRDRSLGRRLDERM</sequence>
<evidence type="ECO:0000256" key="1">
    <source>
        <dbReference type="ARBA" id="ARBA00005272"/>
    </source>
</evidence>
<feature type="domain" description="FAD/NAD(P)-binding" evidence="8">
    <location>
        <begin position="19"/>
        <end position="69"/>
    </location>
</feature>
<protein>
    <recommendedName>
        <fullName evidence="2">NADH:ubiquinone reductase (non-electrogenic)</fullName>
        <ecNumber evidence="2">1.6.5.9</ecNumber>
    </recommendedName>
</protein>
<proteinExistence type="inferred from homology"/>
<comment type="similarity">
    <text evidence="1">Belongs to the NADH dehydrogenase family.</text>
</comment>
<evidence type="ECO:0000313" key="9">
    <source>
        <dbReference type="EMBL" id="SFL03772.1"/>
    </source>
</evidence>
<dbReference type="GO" id="GO:0050136">
    <property type="term" value="F:NADH dehydrogenase (quinone) (non-electrogenic) activity"/>
    <property type="evidence" value="ECO:0007669"/>
    <property type="project" value="UniProtKB-EC"/>
</dbReference>
<accession>A0A1I4EDB5</accession>
<dbReference type="InterPro" id="IPR036188">
    <property type="entry name" value="FAD/NAD-bd_sf"/>
</dbReference>
<gene>
    <name evidence="9" type="ORF">SAMN04488498_12545</name>
</gene>
<reference evidence="9 10" key="1">
    <citation type="submission" date="2016-10" db="EMBL/GenBank/DDBJ databases">
        <authorList>
            <person name="Varghese N."/>
            <person name="Submissions S."/>
        </authorList>
    </citation>
    <scope>NUCLEOTIDE SEQUENCE [LARGE SCALE GENOMIC DNA]</scope>
    <source>
        <strain evidence="9 10">DSM 21822</strain>
    </source>
</reference>
<keyword evidence="4" id="KW-0274">FAD</keyword>